<dbReference type="Gene3D" id="3.40.50.2300">
    <property type="match status" value="2"/>
</dbReference>
<gene>
    <name evidence="1" type="ORF">SAMN05192543_105461</name>
</gene>
<dbReference type="PANTHER" id="PTHR47628:SF1">
    <property type="entry name" value="ALIPHATIC AMIDASE EXPRESSION-REGULATING PROTEIN"/>
    <property type="match status" value="1"/>
</dbReference>
<dbReference type="InterPro" id="IPR039570">
    <property type="entry name" value="AmiC_PBP1"/>
</dbReference>
<dbReference type="GO" id="GO:0033218">
    <property type="term" value="F:amide binding"/>
    <property type="evidence" value="ECO:0007669"/>
    <property type="project" value="InterPro"/>
</dbReference>
<protein>
    <submittedName>
        <fullName evidence="1">Amino acid/amide ABC transporter substrate-binding protein, HAAT family</fullName>
    </submittedName>
</protein>
<dbReference type="CDD" id="cd06357">
    <property type="entry name" value="PBP1_AmiC"/>
    <property type="match status" value="1"/>
</dbReference>
<evidence type="ECO:0000313" key="2">
    <source>
        <dbReference type="Proteomes" id="UP000199548"/>
    </source>
</evidence>
<name>A0A1I3NP84_9BURK</name>
<evidence type="ECO:0000313" key="1">
    <source>
        <dbReference type="EMBL" id="SFJ11103.1"/>
    </source>
</evidence>
<dbReference type="AlphaFoldDB" id="A0A1I3NP84"/>
<dbReference type="Proteomes" id="UP000199548">
    <property type="component" value="Unassembled WGS sequence"/>
</dbReference>
<dbReference type="PANTHER" id="PTHR47628">
    <property type="match status" value="1"/>
</dbReference>
<sequence length="397" mass="44320">MQGGDEMEASSRQSANVTHEEDRWRIGVLYSRTGMASATGSEHFFGTVLAIEEVNAAGGVGGRLFDPVVYDPKSDPDEYRRLATRMLQDDDVTVIFGCSTSSSRKAVLPVIERTNALLWYCSIYEGFEYSPNVIYTGAVPNQNSMQLAAYLLRNHGRRFFLVGADYIYPRESNRIMRDMVEQHGGEIVEELYLPSDADPAALEDVVRQIKSVEPDVVFSTLIGRGARAFYRLYREHGIDPVQIPIASLTMTEGETRMIGPELCGSHIISASYVNTLNLASNQRFLKLWHARFGEQPASMWSEMAYNQMHLFALALARSGSLDTAKLVEAVYAVEFDSPEGVLKIDPENNHAILTPRIAVCRQDGSFDVVWEGRGPIKPDPYLTSYGFAEFWLDGESV</sequence>
<keyword evidence="2" id="KW-1185">Reference proteome</keyword>
<dbReference type="EMBL" id="FOQU01000005">
    <property type="protein sequence ID" value="SFJ11103.1"/>
    <property type="molecule type" value="Genomic_DNA"/>
</dbReference>
<accession>A0A1I3NP84</accession>
<organism evidence="1 2">
    <name type="scientific">Paraburkholderia megapolitana</name>
    <dbReference type="NCBI Taxonomy" id="420953"/>
    <lineage>
        <taxon>Bacteria</taxon>
        <taxon>Pseudomonadati</taxon>
        <taxon>Pseudomonadota</taxon>
        <taxon>Betaproteobacteria</taxon>
        <taxon>Burkholderiales</taxon>
        <taxon>Burkholderiaceae</taxon>
        <taxon>Paraburkholderia</taxon>
    </lineage>
</organism>
<reference evidence="1 2" key="1">
    <citation type="submission" date="2016-10" db="EMBL/GenBank/DDBJ databases">
        <authorList>
            <person name="de Groot N.N."/>
        </authorList>
    </citation>
    <scope>NUCLEOTIDE SEQUENCE [LARGE SCALE GENOMIC DNA]</scope>
    <source>
        <strain evidence="1 2">LMG 23650</strain>
    </source>
</reference>
<dbReference type="STRING" id="420953.SAMN05192543_105461"/>
<dbReference type="InterPro" id="IPR028082">
    <property type="entry name" value="Peripla_BP_I"/>
</dbReference>
<proteinExistence type="predicted"/>
<dbReference type="SUPFAM" id="SSF53822">
    <property type="entry name" value="Periplasmic binding protein-like I"/>
    <property type="match status" value="1"/>
</dbReference>
<dbReference type="Pfam" id="PF13433">
    <property type="entry name" value="Peripla_BP_5"/>
    <property type="match status" value="1"/>
</dbReference>